<dbReference type="Pfam" id="PF00646">
    <property type="entry name" value="F-box"/>
    <property type="match status" value="1"/>
</dbReference>
<dbReference type="InterPro" id="IPR001810">
    <property type="entry name" value="F-box_dom"/>
</dbReference>
<dbReference type="GeneID" id="66072898"/>
<reference evidence="2" key="1">
    <citation type="journal article" date="2021" name="Genome Biol. Evol.">
        <title>The assembled and annotated genome of the fairy-ring fungus Marasmius oreades.</title>
        <authorList>
            <person name="Hiltunen M."/>
            <person name="Ament-Velasquez S.L."/>
            <person name="Johannesson H."/>
        </authorList>
    </citation>
    <scope>NUCLEOTIDE SEQUENCE</scope>
    <source>
        <strain evidence="2">03SP1</strain>
    </source>
</reference>
<dbReference type="Proteomes" id="UP001049176">
    <property type="component" value="Chromosome 2"/>
</dbReference>
<keyword evidence="3" id="KW-1185">Reference proteome</keyword>
<dbReference type="SUPFAM" id="SSF81383">
    <property type="entry name" value="F-box domain"/>
    <property type="match status" value="1"/>
</dbReference>
<evidence type="ECO:0000313" key="3">
    <source>
        <dbReference type="Proteomes" id="UP001049176"/>
    </source>
</evidence>
<evidence type="ECO:0000259" key="1">
    <source>
        <dbReference type="PROSITE" id="PS50181"/>
    </source>
</evidence>
<proteinExistence type="predicted"/>
<evidence type="ECO:0000313" key="2">
    <source>
        <dbReference type="EMBL" id="KAG7096378.1"/>
    </source>
</evidence>
<dbReference type="InterPro" id="IPR036047">
    <property type="entry name" value="F-box-like_dom_sf"/>
</dbReference>
<gene>
    <name evidence="2" type="ORF">E1B28_003822</name>
</gene>
<protein>
    <recommendedName>
        <fullName evidence="1">F-box domain-containing protein</fullName>
    </recommendedName>
</protein>
<dbReference type="SMART" id="SM00256">
    <property type="entry name" value="FBOX"/>
    <property type="match status" value="1"/>
</dbReference>
<name>A0A9P7UXH0_9AGAR</name>
<sequence length="253" mass="29565">MGKKNFRVDMPPEDTRPKLRRLKRARLTSVPVQSAQSNFSWHGLLDRLVKDMPLDIVVEISAYLQPLDLLSLSRTNRDLRTFLTSRSSEIVWRSARANAYLSLPPILEDLDEPSYASLAFDATCYVCRRPCQRIIWELRVCCHPDKCESGIFFTIDDLPEQLPHYATELKELGELTDVSFQTRESPKCSSRQQPSRIPFYTGVQKHNDEGMAMTYCKQVVEQHCREYVKVKHDAEKLEKWRSSREEYYNAREQ</sequence>
<organism evidence="2 3">
    <name type="scientific">Marasmius oreades</name>
    <name type="common">fairy-ring Marasmius</name>
    <dbReference type="NCBI Taxonomy" id="181124"/>
    <lineage>
        <taxon>Eukaryota</taxon>
        <taxon>Fungi</taxon>
        <taxon>Dikarya</taxon>
        <taxon>Basidiomycota</taxon>
        <taxon>Agaricomycotina</taxon>
        <taxon>Agaricomycetes</taxon>
        <taxon>Agaricomycetidae</taxon>
        <taxon>Agaricales</taxon>
        <taxon>Marasmiineae</taxon>
        <taxon>Marasmiaceae</taxon>
        <taxon>Marasmius</taxon>
    </lineage>
</organism>
<dbReference type="PROSITE" id="PS50181">
    <property type="entry name" value="FBOX"/>
    <property type="match status" value="1"/>
</dbReference>
<dbReference type="EMBL" id="CM032182">
    <property type="protein sequence ID" value="KAG7096378.1"/>
    <property type="molecule type" value="Genomic_DNA"/>
</dbReference>
<feature type="domain" description="F-box" evidence="1">
    <location>
        <begin position="46"/>
        <end position="95"/>
    </location>
</feature>
<dbReference type="AlphaFoldDB" id="A0A9P7UXH0"/>
<dbReference type="KEGG" id="more:E1B28_003822"/>
<accession>A0A9P7UXH0</accession>
<comment type="caution">
    <text evidence="2">The sequence shown here is derived from an EMBL/GenBank/DDBJ whole genome shotgun (WGS) entry which is preliminary data.</text>
</comment>
<dbReference type="OrthoDB" id="2322499at2759"/>
<dbReference type="RefSeq" id="XP_043012848.1">
    <property type="nucleotide sequence ID" value="XM_043148256.1"/>
</dbReference>